<reference evidence="1" key="2">
    <citation type="submission" date="2021-01" db="UniProtKB">
        <authorList>
            <consortium name="EnsemblPlants"/>
        </authorList>
    </citation>
    <scope>IDENTIFICATION</scope>
</reference>
<dbReference type="SUPFAM" id="SSF52047">
    <property type="entry name" value="RNI-like"/>
    <property type="match status" value="1"/>
</dbReference>
<reference evidence="1 2" key="1">
    <citation type="journal article" date="2016" name="G3 (Bethesda)">
        <title>First Draft Assembly and Annotation of the Genome of a California Endemic Oak Quercus lobata Nee (Fagaceae).</title>
        <authorList>
            <person name="Sork V.L."/>
            <person name="Fitz-Gibbon S.T."/>
            <person name="Puiu D."/>
            <person name="Crepeau M."/>
            <person name="Gugger P.F."/>
            <person name="Sherman R."/>
            <person name="Stevens K."/>
            <person name="Langley C.H."/>
            <person name="Pellegrini M."/>
            <person name="Salzberg S.L."/>
        </authorList>
    </citation>
    <scope>NUCLEOTIDE SEQUENCE [LARGE SCALE GENOMIC DNA]</scope>
    <source>
        <strain evidence="1 2">cv. SW786</strain>
    </source>
</reference>
<dbReference type="Gene3D" id="3.80.10.10">
    <property type="entry name" value="Ribonuclease Inhibitor"/>
    <property type="match status" value="1"/>
</dbReference>
<dbReference type="InterPro" id="IPR032675">
    <property type="entry name" value="LRR_dom_sf"/>
</dbReference>
<dbReference type="Proteomes" id="UP000594261">
    <property type="component" value="Chromosome 10"/>
</dbReference>
<dbReference type="InParanoid" id="A0A7N2RCR3"/>
<name>A0A7N2RCR3_QUELO</name>
<protein>
    <recommendedName>
        <fullName evidence="3">Disease resistance protein</fullName>
    </recommendedName>
</protein>
<dbReference type="EnsemblPlants" id="QL10p062184:mrna">
    <property type="protein sequence ID" value="QL10p062184:mrna"/>
    <property type="gene ID" value="QL10p062184"/>
</dbReference>
<sequence>MEALPDWLGIPSSLQKLSLYFCQMLMCHPILDLTNLKHLHIACCPNLAKRCADGSSAEWFKIALIPNIKFNGKYIKGKDSEDSEDFYDYDFDVSEDDFYVIPSFTSGSKAKLSCKVLDSTEG</sequence>
<keyword evidence="2" id="KW-1185">Reference proteome</keyword>
<dbReference type="Gramene" id="QL10p062184:mrna">
    <property type="protein sequence ID" value="QL10p062184:mrna"/>
    <property type="gene ID" value="QL10p062184"/>
</dbReference>
<dbReference type="AlphaFoldDB" id="A0A7N2RCR3"/>
<dbReference type="EMBL" id="LRBV02000010">
    <property type="status" value="NOT_ANNOTATED_CDS"/>
    <property type="molecule type" value="Genomic_DNA"/>
</dbReference>
<evidence type="ECO:0008006" key="3">
    <source>
        <dbReference type="Google" id="ProtNLM"/>
    </source>
</evidence>
<evidence type="ECO:0000313" key="2">
    <source>
        <dbReference type="Proteomes" id="UP000594261"/>
    </source>
</evidence>
<organism evidence="1 2">
    <name type="scientific">Quercus lobata</name>
    <name type="common">Valley oak</name>
    <dbReference type="NCBI Taxonomy" id="97700"/>
    <lineage>
        <taxon>Eukaryota</taxon>
        <taxon>Viridiplantae</taxon>
        <taxon>Streptophyta</taxon>
        <taxon>Embryophyta</taxon>
        <taxon>Tracheophyta</taxon>
        <taxon>Spermatophyta</taxon>
        <taxon>Magnoliopsida</taxon>
        <taxon>eudicotyledons</taxon>
        <taxon>Gunneridae</taxon>
        <taxon>Pentapetalae</taxon>
        <taxon>rosids</taxon>
        <taxon>fabids</taxon>
        <taxon>Fagales</taxon>
        <taxon>Fagaceae</taxon>
        <taxon>Quercus</taxon>
    </lineage>
</organism>
<evidence type="ECO:0000313" key="1">
    <source>
        <dbReference type="EnsemblPlants" id="QL10p062184:mrna"/>
    </source>
</evidence>
<accession>A0A7N2RCR3</accession>
<proteinExistence type="predicted"/>